<dbReference type="InterPro" id="IPR012349">
    <property type="entry name" value="Split_barrel_FMN-bd"/>
</dbReference>
<dbReference type="InterPro" id="IPR011576">
    <property type="entry name" value="Pyridox_Oxase_N"/>
</dbReference>
<dbReference type="Proteomes" id="UP000243528">
    <property type="component" value="Unassembled WGS sequence"/>
</dbReference>
<comment type="caution">
    <text evidence="3">The sequence shown here is derived from an EMBL/GenBank/DDBJ whole genome shotgun (WGS) entry which is preliminary data.</text>
</comment>
<protein>
    <submittedName>
        <fullName evidence="3">Pyridoxamine 5'-phosphate oxidase</fullName>
    </submittedName>
</protein>
<dbReference type="AlphaFoldDB" id="A0A2P8DVQ7"/>
<dbReference type="Pfam" id="PF01243">
    <property type="entry name" value="PNPOx_N"/>
    <property type="match status" value="1"/>
</dbReference>
<dbReference type="InterPro" id="IPR052019">
    <property type="entry name" value="F420H2_bilvrd_red/Heme_oxyg"/>
</dbReference>
<dbReference type="Gene3D" id="2.30.110.10">
    <property type="entry name" value="Electron Transport, Fmn-binding Protein, Chain A"/>
    <property type="match status" value="1"/>
</dbReference>
<dbReference type="GO" id="GO:0005829">
    <property type="term" value="C:cytosol"/>
    <property type="evidence" value="ECO:0007669"/>
    <property type="project" value="TreeGrafter"/>
</dbReference>
<evidence type="ECO:0000313" key="3">
    <source>
        <dbReference type="EMBL" id="PSL01299.1"/>
    </source>
</evidence>
<keyword evidence="4" id="KW-1185">Reference proteome</keyword>
<dbReference type="RefSeq" id="WP_106538543.1">
    <property type="nucleotide sequence ID" value="NZ_ML142899.1"/>
</dbReference>
<evidence type="ECO:0000256" key="1">
    <source>
        <dbReference type="ARBA" id="ARBA00023002"/>
    </source>
</evidence>
<dbReference type="SUPFAM" id="SSF50475">
    <property type="entry name" value="FMN-binding split barrel"/>
    <property type="match status" value="1"/>
</dbReference>
<accession>A0A2P8DVQ7</accession>
<evidence type="ECO:0000259" key="2">
    <source>
        <dbReference type="Pfam" id="PF01243"/>
    </source>
</evidence>
<dbReference type="GO" id="GO:0016627">
    <property type="term" value="F:oxidoreductase activity, acting on the CH-CH group of donors"/>
    <property type="evidence" value="ECO:0007669"/>
    <property type="project" value="TreeGrafter"/>
</dbReference>
<evidence type="ECO:0000313" key="4">
    <source>
        <dbReference type="Proteomes" id="UP000243528"/>
    </source>
</evidence>
<reference evidence="3 4" key="1">
    <citation type="submission" date="2018-03" db="EMBL/GenBank/DDBJ databases">
        <title>Genomic Encyclopedia of Archaeal and Bacterial Type Strains, Phase II (KMG-II): from individual species to whole genera.</title>
        <authorList>
            <person name="Goeker M."/>
        </authorList>
    </citation>
    <scope>NUCLEOTIDE SEQUENCE [LARGE SCALE GENOMIC DNA]</scope>
    <source>
        <strain evidence="3 4">DSM 45211</strain>
    </source>
</reference>
<dbReference type="OrthoDB" id="157302at2"/>
<gene>
    <name evidence="3" type="ORF">CLV30_11429</name>
</gene>
<sequence>MPETEPTAELLFSAADATPMSTDEATIKPWAQARDELAAAPKAWLSTSRADGRPHVMPVLAVWSDGAVHVSTRPGSIKGQNLVRDPRCVVTVGTEVIDLVVEGKARRLGGRELDPVIAAFDAKYGWRMAVRDGRLYDETLPGAPEYVFFAISPTTAFGYGPDGLTATRWRF</sequence>
<dbReference type="EMBL" id="PYGE01000014">
    <property type="protein sequence ID" value="PSL01299.1"/>
    <property type="molecule type" value="Genomic_DNA"/>
</dbReference>
<dbReference type="PANTHER" id="PTHR35176:SF4">
    <property type="entry name" value="PYRIDOXAMINE 5'-PHOSPHATE OXIDASE-RELATED FMN-BINDING"/>
    <property type="match status" value="1"/>
</dbReference>
<organism evidence="3 4">
    <name type="scientific">Haloactinopolyspora alba</name>
    <dbReference type="NCBI Taxonomy" id="648780"/>
    <lineage>
        <taxon>Bacteria</taxon>
        <taxon>Bacillati</taxon>
        <taxon>Actinomycetota</taxon>
        <taxon>Actinomycetes</taxon>
        <taxon>Jiangellales</taxon>
        <taxon>Jiangellaceae</taxon>
        <taxon>Haloactinopolyspora</taxon>
    </lineage>
</organism>
<proteinExistence type="predicted"/>
<keyword evidence="1" id="KW-0560">Oxidoreductase</keyword>
<dbReference type="PANTHER" id="PTHR35176">
    <property type="entry name" value="HEME OXYGENASE HI_0854-RELATED"/>
    <property type="match status" value="1"/>
</dbReference>
<feature type="domain" description="Pyridoxamine 5'-phosphate oxidase N-terminal" evidence="2">
    <location>
        <begin position="31"/>
        <end position="156"/>
    </location>
</feature>
<name>A0A2P8DVQ7_9ACTN</name>
<dbReference type="GO" id="GO:0070967">
    <property type="term" value="F:coenzyme F420 binding"/>
    <property type="evidence" value="ECO:0007669"/>
    <property type="project" value="TreeGrafter"/>
</dbReference>